<reference evidence="1 2" key="1">
    <citation type="submission" date="2019-01" db="EMBL/GenBank/DDBJ databases">
        <title>Sequencing of cultivated peanut Arachis hypogaea provides insights into genome evolution and oil improvement.</title>
        <authorList>
            <person name="Chen X."/>
        </authorList>
    </citation>
    <scope>NUCLEOTIDE SEQUENCE [LARGE SCALE GENOMIC DNA]</scope>
    <source>
        <strain evidence="2">cv. Fuhuasheng</strain>
        <tissue evidence="1">Leaves</tissue>
    </source>
</reference>
<organism evidence="1 2">
    <name type="scientific">Arachis hypogaea</name>
    <name type="common">Peanut</name>
    <dbReference type="NCBI Taxonomy" id="3818"/>
    <lineage>
        <taxon>Eukaryota</taxon>
        <taxon>Viridiplantae</taxon>
        <taxon>Streptophyta</taxon>
        <taxon>Embryophyta</taxon>
        <taxon>Tracheophyta</taxon>
        <taxon>Spermatophyta</taxon>
        <taxon>Magnoliopsida</taxon>
        <taxon>eudicotyledons</taxon>
        <taxon>Gunneridae</taxon>
        <taxon>Pentapetalae</taxon>
        <taxon>rosids</taxon>
        <taxon>fabids</taxon>
        <taxon>Fabales</taxon>
        <taxon>Fabaceae</taxon>
        <taxon>Papilionoideae</taxon>
        <taxon>50 kb inversion clade</taxon>
        <taxon>dalbergioids sensu lato</taxon>
        <taxon>Dalbergieae</taxon>
        <taxon>Pterocarpus clade</taxon>
        <taxon>Arachis</taxon>
    </lineage>
</organism>
<dbReference type="STRING" id="3818.A0A445AI77"/>
<keyword evidence="2" id="KW-1185">Reference proteome</keyword>
<comment type="caution">
    <text evidence="1">The sequence shown here is derived from an EMBL/GenBank/DDBJ whole genome shotgun (WGS) entry which is preliminary data.</text>
</comment>
<accession>A0A445AI77</accession>
<evidence type="ECO:0000313" key="1">
    <source>
        <dbReference type="EMBL" id="RYR26094.1"/>
    </source>
</evidence>
<dbReference type="UniPathway" id="UPA00848">
    <property type="reaction ID" value="UER00151"/>
</dbReference>
<sequence>MCMISRGIEKFGSYTSTIAVLGRFATDVTVRASFLKTIPSHASCRAIILA</sequence>
<proteinExistence type="predicted"/>
<dbReference type="Gene3D" id="3.30.1130.10">
    <property type="match status" value="1"/>
</dbReference>
<dbReference type="Proteomes" id="UP000289738">
    <property type="component" value="Chromosome B02"/>
</dbReference>
<dbReference type="EMBL" id="SDMP01000012">
    <property type="protein sequence ID" value="RYR26094.1"/>
    <property type="molecule type" value="Genomic_DNA"/>
</dbReference>
<dbReference type="AlphaFoldDB" id="A0A445AI77"/>
<evidence type="ECO:0000313" key="2">
    <source>
        <dbReference type="Proteomes" id="UP000289738"/>
    </source>
</evidence>
<dbReference type="SUPFAM" id="SSF55620">
    <property type="entry name" value="Tetrahydrobiopterin biosynthesis enzymes-like"/>
    <property type="match status" value="1"/>
</dbReference>
<name>A0A445AI77_ARAHY</name>
<protein>
    <submittedName>
        <fullName evidence="1">Uncharacterized protein</fullName>
    </submittedName>
</protein>
<gene>
    <name evidence="1" type="ORF">Ahy_B02g060242</name>
</gene>
<dbReference type="InterPro" id="IPR043133">
    <property type="entry name" value="GTP-CH-I_C/QueF"/>
</dbReference>